<comment type="cofactor">
    <cofactor evidence="1">
        <name>FAD</name>
        <dbReference type="ChEBI" id="CHEBI:57692"/>
    </cofactor>
</comment>
<dbReference type="RefSeq" id="WP_109330223.1">
    <property type="nucleotide sequence ID" value="NZ_CP029354.1"/>
</dbReference>
<keyword evidence="4" id="KW-0274">FAD</keyword>
<feature type="compositionally biased region" description="Low complexity" evidence="7">
    <location>
        <begin position="9"/>
        <end position="23"/>
    </location>
</feature>
<dbReference type="AlphaFoldDB" id="A0A2S2CV89"/>
<accession>A0A2S2CV89</accession>
<keyword evidence="5" id="KW-0809">Transit peptide</keyword>
<dbReference type="PANTHER" id="PTHR10632">
    <property type="entry name" value="SULFIDE:QUINONE OXIDOREDUCTASE"/>
    <property type="match status" value="1"/>
</dbReference>
<dbReference type="Pfam" id="PF07992">
    <property type="entry name" value="Pyr_redox_2"/>
    <property type="match status" value="1"/>
</dbReference>
<dbReference type="Proteomes" id="UP000245629">
    <property type="component" value="Chromosome 3"/>
</dbReference>
<evidence type="ECO:0000256" key="6">
    <source>
        <dbReference type="ARBA" id="ARBA00023002"/>
    </source>
</evidence>
<keyword evidence="2" id="KW-0285">Flavoprotein</keyword>
<dbReference type="EMBL" id="CP029354">
    <property type="protein sequence ID" value="AWK88197.1"/>
    <property type="molecule type" value="Genomic_DNA"/>
</dbReference>
<dbReference type="InterPro" id="IPR015904">
    <property type="entry name" value="Sulphide_quinone_reductase"/>
</dbReference>
<keyword evidence="6" id="KW-0560">Oxidoreductase</keyword>
<dbReference type="SUPFAM" id="SSF51905">
    <property type="entry name" value="FAD/NAD(P)-binding domain"/>
    <property type="match status" value="2"/>
</dbReference>
<dbReference type="KEGG" id="azz:DEW08_18965"/>
<name>A0A2S2CV89_9PROT</name>
<protein>
    <submittedName>
        <fullName evidence="9">Pyridine nucleotide-disulfide oxidoreductase</fullName>
    </submittedName>
</protein>
<gene>
    <name evidence="9" type="ORF">DEW08_18965</name>
</gene>
<feature type="domain" description="FAD/NAD(P)-binding" evidence="8">
    <location>
        <begin position="32"/>
        <end position="151"/>
    </location>
</feature>
<organism evidence="9 10">
    <name type="scientific">Azospirillum thermophilum</name>
    <dbReference type="NCBI Taxonomy" id="2202148"/>
    <lineage>
        <taxon>Bacteria</taxon>
        <taxon>Pseudomonadati</taxon>
        <taxon>Pseudomonadota</taxon>
        <taxon>Alphaproteobacteria</taxon>
        <taxon>Rhodospirillales</taxon>
        <taxon>Azospirillaceae</taxon>
        <taxon>Azospirillum</taxon>
    </lineage>
</organism>
<dbReference type="GO" id="GO:0071949">
    <property type="term" value="F:FAD binding"/>
    <property type="evidence" value="ECO:0007669"/>
    <property type="project" value="TreeGrafter"/>
</dbReference>
<evidence type="ECO:0000256" key="3">
    <source>
        <dbReference type="ARBA" id="ARBA00022719"/>
    </source>
</evidence>
<dbReference type="GO" id="GO:0070221">
    <property type="term" value="P:sulfide oxidation, using sulfide:quinone oxidoreductase"/>
    <property type="evidence" value="ECO:0007669"/>
    <property type="project" value="TreeGrafter"/>
</dbReference>
<evidence type="ECO:0000256" key="4">
    <source>
        <dbReference type="ARBA" id="ARBA00022827"/>
    </source>
</evidence>
<proteinExistence type="predicted"/>
<keyword evidence="3" id="KW-0874">Quinone</keyword>
<dbReference type="PANTHER" id="PTHR10632:SF2">
    <property type="entry name" value="SULFIDE:QUINONE OXIDOREDUCTASE, MITOCHONDRIAL"/>
    <property type="match status" value="1"/>
</dbReference>
<evidence type="ECO:0000313" key="9">
    <source>
        <dbReference type="EMBL" id="AWK88197.1"/>
    </source>
</evidence>
<dbReference type="GO" id="GO:0048038">
    <property type="term" value="F:quinone binding"/>
    <property type="evidence" value="ECO:0007669"/>
    <property type="project" value="UniProtKB-KW"/>
</dbReference>
<keyword evidence="10" id="KW-1185">Reference proteome</keyword>
<dbReference type="InterPro" id="IPR036188">
    <property type="entry name" value="FAD/NAD-bd_sf"/>
</dbReference>
<reference evidence="10" key="1">
    <citation type="submission" date="2018-05" db="EMBL/GenBank/DDBJ databases">
        <title>Azospirillum thermophila sp. nov., a novel isolated from hot spring.</title>
        <authorList>
            <person name="Zhao Z."/>
        </authorList>
    </citation>
    <scope>NUCLEOTIDE SEQUENCE [LARGE SCALE GENOMIC DNA]</scope>
    <source>
        <strain evidence="10">CFH 70021</strain>
    </source>
</reference>
<evidence type="ECO:0000313" key="10">
    <source>
        <dbReference type="Proteomes" id="UP000245629"/>
    </source>
</evidence>
<dbReference type="OrthoDB" id="9805710at2"/>
<evidence type="ECO:0000256" key="7">
    <source>
        <dbReference type="SAM" id="MobiDB-lite"/>
    </source>
</evidence>
<dbReference type="InterPro" id="IPR023753">
    <property type="entry name" value="FAD/NAD-binding_dom"/>
</dbReference>
<dbReference type="Gene3D" id="3.50.50.60">
    <property type="entry name" value="FAD/NAD(P)-binding domain"/>
    <property type="match status" value="2"/>
</dbReference>
<feature type="region of interest" description="Disordered" evidence="7">
    <location>
        <begin position="1"/>
        <end position="23"/>
    </location>
</feature>
<sequence length="427" mass="46246">MDRIASGDGAAPCAGHPAPGRAAGRAPTISCDVLVVGGGCAGVAVAAGLRRRRPDCSIVMVEPRAEHHYQPGWTLVGAGVLDVRRTVRPQAALLPDGVTWIRNTATAFEPEHATVVLQGGDRIRYRVLVVCTGIKLDWTAIEGLAETLGRNGVTSNYRIDTAPYTWALVRALRGGRALFTQPEMPIKCAGAPQKALYLSCSTWERRGVLDAIDVRFHNANAVLFGVPDYVPSLEGYVRRYGARITFQSVLRKVDGPARKAWFEVRGDGGAVSLREESFDLLHVTPPQTTPDAVRASPLVNAAGWVEVDHHTLQHTRYGTIFGLGDACSAPNAKTAAAVRRQAPVVVLNVLSVLDGRSPCAVYDGYGSCPLTVEHGKVVLAEFGYNGKLMPSLPWDSTKPRRSAWIAKTRLFPHLYWNAMLRGRNTFP</sequence>
<evidence type="ECO:0000256" key="5">
    <source>
        <dbReference type="ARBA" id="ARBA00022946"/>
    </source>
</evidence>
<dbReference type="FunFam" id="3.50.50.60:FF:000034">
    <property type="entry name" value="sulfide:quinone oxidoreductase, mitochondrial"/>
    <property type="match status" value="1"/>
</dbReference>
<dbReference type="GO" id="GO:0070224">
    <property type="term" value="F:sulfide:quinone oxidoreductase activity"/>
    <property type="evidence" value="ECO:0007669"/>
    <property type="project" value="TreeGrafter"/>
</dbReference>
<evidence type="ECO:0000256" key="1">
    <source>
        <dbReference type="ARBA" id="ARBA00001974"/>
    </source>
</evidence>
<evidence type="ECO:0000256" key="2">
    <source>
        <dbReference type="ARBA" id="ARBA00022630"/>
    </source>
</evidence>
<evidence type="ECO:0000259" key="8">
    <source>
        <dbReference type="Pfam" id="PF07992"/>
    </source>
</evidence>